<name>A0A109LB99_PSEFL</name>
<sequence length="66" mass="7017">MPNKTYTVLSGSFRRPDNSLVGQGGLVELPDDVADRFRHQLEVVVSGPSPAPVGEGGRKQKVSPDA</sequence>
<proteinExistence type="predicted"/>
<evidence type="ECO:0000256" key="1">
    <source>
        <dbReference type="SAM" id="MobiDB-lite"/>
    </source>
</evidence>
<dbReference type="Proteomes" id="UP000061348">
    <property type="component" value="Unassembled WGS sequence"/>
</dbReference>
<dbReference type="AlphaFoldDB" id="A0A109LB99"/>
<evidence type="ECO:0000313" key="3">
    <source>
        <dbReference type="Proteomes" id="UP000061348"/>
    </source>
</evidence>
<gene>
    <name evidence="2" type="ORF">PFLmoz3_05978</name>
</gene>
<feature type="compositionally biased region" description="Basic and acidic residues" evidence="1">
    <location>
        <begin position="56"/>
        <end position="66"/>
    </location>
</feature>
<reference evidence="2 3" key="1">
    <citation type="submission" date="2015-05" db="EMBL/GenBank/DDBJ databases">
        <title>A genomic and transcriptomic approach to investigate the blue pigment phenotype in Pseudomonas fluorescens.</title>
        <authorList>
            <person name="Andreani N.A."/>
            <person name="Cardazzo B."/>
        </authorList>
    </citation>
    <scope>NUCLEOTIDE SEQUENCE [LARGE SCALE GENOMIC DNA]</scope>
    <source>
        <strain evidence="2 3">Ps_22</strain>
    </source>
</reference>
<feature type="region of interest" description="Disordered" evidence="1">
    <location>
        <begin position="45"/>
        <end position="66"/>
    </location>
</feature>
<organism evidence="2 3">
    <name type="scientific">Pseudomonas fluorescens</name>
    <dbReference type="NCBI Taxonomy" id="294"/>
    <lineage>
        <taxon>Bacteria</taxon>
        <taxon>Pseudomonadati</taxon>
        <taxon>Pseudomonadota</taxon>
        <taxon>Gammaproteobacteria</taxon>
        <taxon>Pseudomonadales</taxon>
        <taxon>Pseudomonadaceae</taxon>
        <taxon>Pseudomonas</taxon>
    </lineage>
</organism>
<dbReference type="EMBL" id="LCYA01000209">
    <property type="protein sequence ID" value="KWV84408.1"/>
    <property type="molecule type" value="Genomic_DNA"/>
</dbReference>
<dbReference type="RefSeq" id="WP_034127783.1">
    <property type="nucleotide sequence ID" value="NZ_JRXU01000009.1"/>
</dbReference>
<protein>
    <submittedName>
        <fullName evidence="2">Uncharacterized protein</fullName>
    </submittedName>
</protein>
<evidence type="ECO:0000313" key="2">
    <source>
        <dbReference type="EMBL" id="KWV84408.1"/>
    </source>
</evidence>
<dbReference type="PATRIC" id="fig|294.194.peg.6627"/>
<dbReference type="GeneID" id="61830908"/>
<accession>A0A109LB99</accession>
<comment type="caution">
    <text evidence="2">The sequence shown here is derived from an EMBL/GenBank/DDBJ whole genome shotgun (WGS) entry which is preliminary data.</text>
</comment>